<evidence type="ECO:0000256" key="4">
    <source>
        <dbReference type="ARBA" id="ARBA00022801"/>
    </source>
</evidence>
<dbReference type="OrthoDB" id="9779574at2"/>
<sequence length="357" mass="38189">MLTENRSVHAFIDALPKVELHVHLVGSASVPTVLELANRHPDGGVPTTEAELDAFYTFRDFADFARVYLAVSDLVRTPEDVGTLVLGAARDLAAQNVRYFELTVTPYSHQRVGMPMPAVTEALDDAARRARAEHGVRLAYIFDIPAEFGADAARGTLAHAVEHPPEALVGFGIGGMEEVRPTHRDAFRDAFAAARAAGLRSLPHGGEMTGPETIWECLDHYGAERIGHGINCLADPELVRVLRDRQIPLEVCPTSNVRTGQVPDLEAHPLPRLLEEGLFVTLNSDDPPMFDTTLTGEYRVAADVFGLGPAELAGLARNGVTASCMDAADQRAILDEIDAVAAGASAPAPGADPEPVS</sequence>
<evidence type="ECO:0000259" key="6">
    <source>
        <dbReference type="Pfam" id="PF00962"/>
    </source>
</evidence>
<keyword evidence="5" id="KW-0862">Zinc</keyword>
<dbReference type="EMBL" id="QURH01001022">
    <property type="protein sequence ID" value="RFU36930.1"/>
    <property type="molecule type" value="Genomic_DNA"/>
</dbReference>
<keyword evidence="3" id="KW-0479">Metal-binding</keyword>
<reference evidence="7 8" key="1">
    <citation type="submission" date="2018-08" db="EMBL/GenBank/DDBJ databases">
        <title>Actinomadura jelena sp. nov., a novel Actinomycete isolated from soil in Chad.</title>
        <authorList>
            <person name="Shi L."/>
        </authorList>
    </citation>
    <scope>NUCLEOTIDE SEQUENCE [LARGE SCALE GENOMIC DNA]</scope>
    <source>
        <strain evidence="7 8">NEAU-G17</strain>
    </source>
</reference>
<dbReference type="PANTHER" id="PTHR43114">
    <property type="entry name" value="ADENINE DEAMINASE"/>
    <property type="match status" value="1"/>
</dbReference>
<evidence type="ECO:0000256" key="2">
    <source>
        <dbReference type="ARBA" id="ARBA00006676"/>
    </source>
</evidence>
<dbReference type="InterPro" id="IPR032466">
    <property type="entry name" value="Metal_Hydrolase"/>
</dbReference>
<dbReference type="GO" id="GO:0046872">
    <property type="term" value="F:metal ion binding"/>
    <property type="evidence" value="ECO:0007669"/>
    <property type="project" value="UniProtKB-KW"/>
</dbReference>
<dbReference type="InterPro" id="IPR001365">
    <property type="entry name" value="A_deaminase_dom"/>
</dbReference>
<evidence type="ECO:0000313" key="8">
    <source>
        <dbReference type="Proteomes" id="UP000261811"/>
    </source>
</evidence>
<comment type="cofactor">
    <cofactor evidence="1">
        <name>Zn(2+)</name>
        <dbReference type="ChEBI" id="CHEBI:29105"/>
    </cofactor>
</comment>
<gene>
    <name evidence="7" type="ORF">DZF91_35515</name>
</gene>
<dbReference type="NCBIfam" id="TIGR01430">
    <property type="entry name" value="aden_deam"/>
    <property type="match status" value="1"/>
</dbReference>
<dbReference type="RefSeq" id="WP_117361417.1">
    <property type="nucleotide sequence ID" value="NZ_QURH01001022.1"/>
</dbReference>
<accession>A0A372JAB3</accession>
<dbReference type="AlphaFoldDB" id="A0A372JAB3"/>
<evidence type="ECO:0000313" key="7">
    <source>
        <dbReference type="EMBL" id="RFU36930.1"/>
    </source>
</evidence>
<dbReference type="Gene3D" id="3.20.20.140">
    <property type="entry name" value="Metal-dependent hydrolases"/>
    <property type="match status" value="1"/>
</dbReference>
<name>A0A372JAB3_9ACTN</name>
<feature type="domain" description="Adenosine deaminase" evidence="6">
    <location>
        <begin position="16"/>
        <end position="339"/>
    </location>
</feature>
<dbReference type="Pfam" id="PF00962">
    <property type="entry name" value="A_deaminase"/>
    <property type="match status" value="1"/>
</dbReference>
<keyword evidence="8" id="KW-1185">Reference proteome</keyword>
<evidence type="ECO:0000256" key="3">
    <source>
        <dbReference type="ARBA" id="ARBA00022723"/>
    </source>
</evidence>
<comment type="similarity">
    <text evidence="2">Belongs to the metallo-dependent hydrolases superfamily. Adenosine and AMP deaminases family.</text>
</comment>
<dbReference type="InterPro" id="IPR006330">
    <property type="entry name" value="Ado/ade_deaminase"/>
</dbReference>
<evidence type="ECO:0000256" key="1">
    <source>
        <dbReference type="ARBA" id="ARBA00001947"/>
    </source>
</evidence>
<keyword evidence="4 7" id="KW-0378">Hydrolase</keyword>
<dbReference type="GO" id="GO:0019239">
    <property type="term" value="F:deaminase activity"/>
    <property type="evidence" value="ECO:0007669"/>
    <property type="project" value="InterPro"/>
</dbReference>
<dbReference type="EC" id="3.5.4.4" evidence="7"/>
<organism evidence="7 8">
    <name type="scientific">Actinomadura logoneensis</name>
    <dbReference type="NCBI Taxonomy" id="2293572"/>
    <lineage>
        <taxon>Bacteria</taxon>
        <taxon>Bacillati</taxon>
        <taxon>Actinomycetota</taxon>
        <taxon>Actinomycetes</taxon>
        <taxon>Streptosporangiales</taxon>
        <taxon>Thermomonosporaceae</taxon>
        <taxon>Actinomadura</taxon>
    </lineage>
</organism>
<protein>
    <submittedName>
        <fullName evidence="7">Adenosine deaminase</fullName>
        <ecNumber evidence="7">3.5.4.4</ecNumber>
    </submittedName>
</protein>
<dbReference type="Proteomes" id="UP000261811">
    <property type="component" value="Unassembled WGS sequence"/>
</dbReference>
<proteinExistence type="inferred from homology"/>
<evidence type="ECO:0000256" key="5">
    <source>
        <dbReference type="ARBA" id="ARBA00022833"/>
    </source>
</evidence>
<dbReference type="SUPFAM" id="SSF51556">
    <property type="entry name" value="Metallo-dependent hydrolases"/>
    <property type="match status" value="1"/>
</dbReference>
<dbReference type="GO" id="GO:0016814">
    <property type="term" value="F:hydrolase activity, acting on carbon-nitrogen (but not peptide) bonds, in cyclic amidines"/>
    <property type="evidence" value="ECO:0007669"/>
    <property type="project" value="UniProtKB-ARBA"/>
</dbReference>
<comment type="caution">
    <text evidence="7">The sequence shown here is derived from an EMBL/GenBank/DDBJ whole genome shotgun (WGS) entry which is preliminary data.</text>
</comment>
<dbReference type="PANTHER" id="PTHR43114:SF6">
    <property type="entry name" value="ADENINE DEAMINASE"/>
    <property type="match status" value="1"/>
</dbReference>